<sequence>MRHELMCSRSGRTSAVVYRPAIKPGRLSVVINITGLWRLGWRPTLMQFMLLRRKLAASLCIPVGLGFISCAAQGQTETDWIQLNWENDFFAGEDNGYTNGTGVSWGRRGLEQFDGQSLPGWLGFLAEKTYLANFSGRQRAVSYTLGQAMYTPTDIEQTQLIENDRPYAGLLVWGASLYAFDEEVSDRLSLMLGVVGPAAGAKHTQKLIHDVVGSDTPQGWGNQLDNEPVFSVEAQRLWRVEQWRRGGLEFDIIAGAGGGAGNLLSQVSSGVALRVGSQLGGTWSAVSLIPSRTINTFASESIASWQLYFSLGGRYVLNDITIDGNTFSSSHSVPLEHTQGIMSAGLAVNRGQWGASFSYQLGTDQFEGQRMNTRFGALALTYLF</sequence>
<dbReference type="Proteomes" id="UP000885703">
    <property type="component" value="Unassembled WGS sequence"/>
</dbReference>
<dbReference type="InterPro" id="IPR018707">
    <property type="entry name" value="LpxR"/>
</dbReference>
<comment type="caution">
    <text evidence="1">The sequence shown here is derived from an EMBL/GenBank/DDBJ whole genome shotgun (WGS) entry which is preliminary data.</text>
</comment>
<proteinExistence type="predicted"/>
<dbReference type="InterPro" id="IPR037107">
    <property type="entry name" value="Put_OMP_sf"/>
</dbReference>
<dbReference type="Pfam" id="PF09982">
    <property type="entry name" value="LpxR"/>
    <property type="match status" value="1"/>
</dbReference>
<organism evidence="1">
    <name type="scientific">Halopseudomonas xinjiangensis</name>
    <dbReference type="NCBI Taxonomy" id="487184"/>
    <lineage>
        <taxon>Bacteria</taxon>
        <taxon>Pseudomonadati</taxon>
        <taxon>Pseudomonadota</taxon>
        <taxon>Gammaproteobacteria</taxon>
        <taxon>Pseudomonadales</taxon>
        <taxon>Pseudomonadaceae</taxon>
        <taxon>Halopseudomonas</taxon>
    </lineage>
</organism>
<reference evidence="1" key="1">
    <citation type="journal article" date="2020" name="mSystems">
        <title>Genome- and Community-Level Interaction Insights into Carbon Utilization and Element Cycling Functions of Hydrothermarchaeota in Hydrothermal Sediment.</title>
        <authorList>
            <person name="Zhou Z."/>
            <person name="Liu Y."/>
            <person name="Xu W."/>
            <person name="Pan J."/>
            <person name="Luo Z.H."/>
            <person name="Li M."/>
        </authorList>
    </citation>
    <scope>NUCLEOTIDE SEQUENCE [LARGE SCALE GENOMIC DNA]</scope>
    <source>
        <strain evidence="1">HyVt-324</strain>
    </source>
</reference>
<accession>A0A7V1BQ17</accession>
<evidence type="ECO:0000313" key="1">
    <source>
        <dbReference type="EMBL" id="HDZ57278.1"/>
    </source>
</evidence>
<dbReference type="AlphaFoldDB" id="A0A7V1BQ17"/>
<protein>
    <submittedName>
        <fullName evidence="1">Lipid A deacylase LpxR family protein</fullName>
    </submittedName>
</protein>
<dbReference type="EMBL" id="DRFO01000028">
    <property type="protein sequence ID" value="HDZ57278.1"/>
    <property type="molecule type" value="Genomic_DNA"/>
</dbReference>
<name>A0A7V1BQ17_9GAMM</name>
<gene>
    <name evidence="1" type="ORF">ENH64_12505</name>
</gene>
<dbReference type="Gene3D" id="2.40.128.140">
    <property type="entry name" value="Outer membrane protein"/>
    <property type="match status" value="1"/>
</dbReference>